<evidence type="ECO:0000313" key="6">
    <source>
        <dbReference type="Proteomes" id="UP000325577"/>
    </source>
</evidence>
<dbReference type="GO" id="GO:0005975">
    <property type="term" value="P:carbohydrate metabolic process"/>
    <property type="evidence" value="ECO:0007669"/>
    <property type="project" value="InterPro"/>
</dbReference>
<organism evidence="5 6">
    <name type="scientific">Nyssa sinensis</name>
    <dbReference type="NCBI Taxonomy" id="561372"/>
    <lineage>
        <taxon>Eukaryota</taxon>
        <taxon>Viridiplantae</taxon>
        <taxon>Streptophyta</taxon>
        <taxon>Embryophyta</taxon>
        <taxon>Tracheophyta</taxon>
        <taxon>Spermatophyta</taxon>
        <taxon>Magnoliopsida</taxon>
        <taxon>eudicotyledons</taxon>
        <taxon>Gunneridae</taxon>
        <taxon>Pentapetalae</taxon>
        <taxon>asterids</taxon>
        <taxon>Cornales</taxon>
        <taxon>Nyssaceae</taxon>
        <taxon>Nyssa</taxon>
    </lineage>
</organism>
<accession>A0A5J5A373</accession>
<dbReference type="EMBL" id="CM018047">
    <property type="protein sequence ID" value="KAA8523861.1"/>
    <property type="molecule type" value="Genomic_DNA"/>
</dbReference>
<reference evidence="5 6" key="1">
    <citation type="submission" date="2019-09" db="EMBL/GenBank/DDBJ databases">
        <title>A chromosome-level genome assembly of the Chinese tupelo Nyssa sinensis.</title>
        <authorList>
            <person name="Yang X."/>
            <person name="Kang M."/>
            <person name="Yang Y."/>
            <person name="Xiong H."/>
            <person name="Wang M."/>
            <person name="Zhang Z."/>
            <person name="Wang Z."/>
            <person name="Wu H."/>
            <person name="Ma T."/>
            <person name="Liu J."/>
            <person name="Xi Z."/>
        </authorList>
    </citation>
    <scope>NUCLEOTIDE SEQUENCE [LARGE SCALE GENOMIC DNA]</scope>
    <source>
        <strain evidence="5">J267</strain>
        <tissue evidence="5">Leaf</tissue>
    </source>
</reference>
<dbReference type="InterPro" id="IPR001360">
    <property type="entry name" value="Glyco_hydro_1"/>
</dbReference>
<dbReference type="InterPro" id="IPR033132">
    <property type="entry name" value="GH_1_N_CS"/>
</dbReference>
<dbReference type="InterPro" id="IPR017853">
    <property type="entry name" value="GH"/>
</dbReference>
<dbReference type="Pfam" id="PF00232">
    <property type="entry name" value="Glyco_hydro_1"/>
    <property type="match status" value="1"/>
</dbReference>
<dbReference type="PANTHER" id="PTHR10353">
    <property type="entry name" value="GLYCOSYL HYDROLASE"/>
    <property type="match status" value="1"/>
</dbReference>
<evidence type="ECO:0000256" key="1">
    <source>
        <dbReference type="ARBA" id="ARBA00010838"/>
    </source>
</evidence>
<protein>
    <recommendedName>
        <fullName evidence="7">Beta-glucosidase</fullName>
    </recommendedName>
</protein>
<dbReference type="Gene3D" id="3.20.20.80">
    <property type="entry name" value="Glycosidases"/>
    <property type="match status" value="1"/>
</dbReference>
<dbReference type="PROSITE" id="PS00653">
    <property type="entry name" value="GLYCOSYL_HYDROL_F1_2"/>
    <property type="match status" value="1"/>
</dbReference>
<keyword evidence="6" id="KW-1185">Reference proteome</keyword>
<evidence type="ECO:0000313" key="5">
    <source>
        <dbReference type="EMBL" id="KAA8523861.1"/>
    </source>
</evidence>
<dbReference type="SUPFAM" id="SSF51445">
    <property type="entry name" value="(Trans)glycosidases"/>
    <property type="match status" value="1"/>
</dbReference>
<dbReference type="FunFam" id="3.20.20.80:FF:000020">
    <property type="entry name" value="Beta-glucosidase 12"/>
    <property type="match status" value="1"/>
</dbReference>
<dbReference type="OrthoDB" id="65569at2759"/>
<dbReference type="Proteomes" id="UP000325577">
    <property type="component" value="Linkage Group LG4"/>
</dbReference>
<dbReference type="PRINTS" id="PR00131">
    <property type="entry name" value="GLHYDRLASE1"/>
</dbReference>
<sequence>MEDGDGVASARMALLDNGSLEMVKVVYCMVSDINLEGLDTVKTGSCRRFFGGRRLWRRRIVENEDIKKSQFPDGFLFGTATSAYQIEGAYLEDGKSLNNWDVSIIFKVDDADIADDHYHRYLEDIEIMHSLGVNAYRFSISWARVLPRGRFGEVNPNGVLFYNNIIDNLLLKGIVPFVTIHHHDFPQELEDRYGSWLSPLMQEDFVHLAKTCFKSFGDRVKYWTTINEPNLFSEMAYIMGKYPPARCSAPFGNCSVGNSDSEPLIAMHNMLLGHAKATKLYREQFQAKQGGFMGMVASAFMYEPLTDNELDREAANRALAFHVAWNLDPLVFGDYPPEMRHYHGSELPRFTPEEAKYIKGSIDFIGINHYSTLYAKDCIHSSCIEGGDRAIRGFAYLTGERDGVPIGEPTGIPRFFVVPRGMEEIVEYVKKRYCNMPMYVTENGYAPPKQEAVQVQDQLHDVKRIEFHKAYLASLARAIRNGANVRRYFAWTLMDNYEWVRGYSLKFGLHYIDRQTLKRIPKLSATWFQNFLTNSSFNNEQVVNTSSFTGKNVLISGLEDKKTEI</sequence>
<proteinExistence type="inferred from homology"/>
<evidence type="ECO:0008006" key="7">
    <source>
        <dbReference type="Google" id="ProtNLM"/>
    </source>
</evidence>
<keyword evidence="3" id="KW-0326">Glycosidase</keyword>
<evidence type="ECO:0000256" key="4">
    <source>
        <dbReference type="RuleBase" id="RU003690"/>
    </source>
</evidence>
<evidence type="ECO:0000256" key="2">
    <source>
        <dbReference type="ARBA" id="ARBA00022801"/>
    </source>
</evidence>
<gene>
    <name evidence="5" type="ORF">F0562_010284</name>
</gene>
<keyword evidence="2" id="KW-0378">Hydrolase</keyword>
<dbReference type="AlphaFoldDB" id="A0A5J5A373"/>
<dbReference type="PANTHER" id="PTHR10353:SF175">
    <property type="entry name" value="BETA-GLUCOSIDASE 18-LIKE ISOFORM X1"/>
    <property type="match status" value="1"/>
</dbReference>
<dbReference type="GO" id="GO:0008422">
    <property type="term" value="F:beta-glucosidase activity"/>
    <property type="evidence" value="ECO:0007669"/>
    <property type="project" value="TreeGrafter"/>
</dbReference>
<comment type="similarity">
    <text evidence="1 4">Belongs to the glycosyl hydrolase 1 family.</text>
</comment>
<name>A0A5J5A373_9ASTE</name>
<evidence type="ECO:0000256" key="3">
    <source>
        <dbReference type="ARBA" id="ARBA00023295"/>
    </source>
</evidence>